<evidence type="ECO:0000313" key="6">
    <source>
        <dbReference type="EMBL" id="KKB10981.1"/>
    </source>
</evidence>
<dbReference type="RefSeq" id="WP_046109501.1">
    <property type="nucleotide sequence ID" value="NZ_JZEX01000125.1"/>
</dbReference>
<gene>
    <name evidence="6" type="ORF">VE25_15225</name>
</gene>
<comment type="caution">
    <text evidence="6">The sequence shown here is derived from an EMBL/GenBank/DDBJ whole genome shotgun (WGS) entry which is preliminary data.</text>
</comment>
<dbReference type="PATRIC" id="fig|443610.3.peg.1317"/>
<evidence type="ECO:0000313" key="7">
    <source>
        <dbReference type="Proteomes" id="UP000033632"/>
    </source>
</evidence>
<keyword evidence="4" id="KW-0804">Transcription</keyword>
<dbReference type="SUPFAM" id="SSF46785">
    <property type="entry name" value="Winged helix' DNA-binding domain"/>
    <property type="match status" value="1"/>
</dbReference>
<proteinExistence type="inferred from homology"/>
<dbReference type="AlphaFoldDB" id="A0A0F5FQ50"/>
<name>A0A0F5FQ50_9HYPH</name>
<dbReference type="PANTHER" id="PTHR30537">
    <property type="entry name" value="HTH-TYPE TRANSCRIPTIONAL REGULATOR"/>
    <property type="match status" value="1"/>
</dbReference>
<accession>A0A0F5FQ50</accession>
<evidence type="ECO:0000256" key="4">
    <source>
        <dbReference type="ARBA" id="ARBA00023163"/>
    </source>
</evidence>
<dbReference type="InterPro" id="IPR005119">
    <property type="entry name" value="LysR_subst-bd"/>
</dbReference>
<dbReference type="Proteomes" id="UP000033632">
    <property type="component" value="Unassembled WGS sequence"/>
</dbReference>
<dbReference type="PROSITE" id="PS50931">
    <property type="entry name" value="HTH_LYSR"/>
    <property type="match status" value="1"/>
</dbReference>
<dbReference type="InterPro" id="IPR000847">
    <property type="entry name" value="LysR_HTH_N"/>
</dbReference>
<keyword evidence="2" id="KW-0805">Transcription regulation</keyword>
<feature type="domain" description="HTH lysR-type" evidence="5">
    <location>
        <begin position="7"/>
        <end position="64"/>
    </location>
</feature>
<evidence type="ECO:0000256" key="2">
    <source>
        <dbReference type="ARBA" id="ARBA00023015"/>
    </source>
</evidence>
<keyword evidence="7" id="KW-1185">Reference proteome</keyword>
<dbReference type="Pfam" id="PF03466">
    <property type="entry name" value="LysR_substrate"/>
    <property type="match status" value="1"/>
</dbReference>
<dbReference type="CDD" id="cd08432">
    <property type="entry name" value="PBP2_GcdR_TrpI_HvrB_AmpR_like"/>
    <property type="match status" value="1"/>
</dbReference>
<dbReference type="Gene3D" id="1.10.10.10">
    <property type="entry name" value="Winged helix-like DNA-binding domain superfamily/Winged helix DNA-binding domain"/>
    <property type="match status" value="1"/>
</dbReference>
<dbReference type="OrthoDB" id="9793571at2"/>
<dbReference type="STRING" id="443610.VE25_15225"/>
<evidence type="ECO:0000256" key="1">
    <source>
        <dbReference type="ARBA" id="ARBA00009437"/>
    </source>
</evidence>
<evidence type="ECO:0000256" key="3">
    <source>
        <dbReference type="ARBA" id="ARBA00023125"/>
    </source>
</evidence>
<dbReference type="FunFam" id="1.10.10.10:FF:000038">
    <property type="entry name" value="Glycine cleavage system transcriptional activator"/>
    <property type="match status" value="1"/>
</dbReference>
<sequence>MSTPNLPPLTAIRAFEAAARHLSFTRAAEELGMTQAAVSYQIKVLEERVGAPLFLRQARQVALSETGARLAPEVTAAFEMLKTAFAETRGRIDGMLNISVVPTFASYWLARHVGEFQMAHPQLALRLDSSARLVDFATEDVDLGIRSGPEQWPSPEFEGHLLLKARFAPMLSPALAASIGGVHEPADLLKLPLTDAGDPWFEQWFNLAGVEYDSKSRPQSQFGAQHLEASAAMAGRGVAMLTPAFYSEEIAAGRLIQPFELVGYDGHGYWLVYPRSRRTIPKIRMFRDWILEATKPLREGE</sequence>
<dbReference type="GO" id="GO:0003700">
    <property type="term" value="F:DNA-binding transcription factor activity"/>
    <property type="evidence" value="ECO:0007669"/>
    <property type="project" value="InterPro"/>
</dbReference>
<dbReference type="PRINTS" id="PR00039">
    <property type="entry name" value="HTHLYSR"/>
</dbReference>
<keyword evidence="3" id="KW-0238">DNA-binding</keyword>
<reference evidence="6 7" key="1">
    <citation type="submission" date="2015-03" db="EMBL/GenBank/DDBJ databases">
        <authorList>
            <person name="Hassan Y.I."/>
            <person name="Lepp D."/>
            <person name="Li X.-Z."/>
            <person name="Zhou T."/>
        </authorList>
    </citation>
    <scope>NUCLEOTIDE SEQUENCE [LARGE SCALE GENOMIC DNA]</scope>
    <source>
        <strain evidence="6 7">BD-c194</strain>
    </source>
</reference>
<comment type="similarity">
    <text evidence="1">Belongs to the LysR transcriptional regulatory family.</text>
</comment>
<dbReference type="InterPro" id="IPR036388">
    <property type="entry name" value="WH-like_DNA-bd_sf"/>
</dbReference>
<dbReference type="EMBL" id="JZEX01000125">
    <property type="protein sequence ID" value="KKB10981.1"/>
    <property type="molecule type" value="Genomic_DNA"/>
</dbReference>
<organism evidence="6 7">
    <name type="scientific">Devosia geojensis</name>
    <dbReference type="NCBI Taxonomy" id="443610"/>
    <lineage>
        <taxon>Bacteria</taxon>
        <taxon>Pseudomonadati</taxon>
        <taxon>Pseudomonadota</taxon>
        <taxon>Alphaproteobacteria</taxon>
        <taxon>Hyphomicrobiales</taxon>
        <taxon>Devosiaceae</taxon>
        <taxon>Devosia</taxon>
    </lineage>
</organism>
<protein>
    <submittedName>
        <fullName evidence="6">LysR family transcriptional regulator</fullName>
    </submittedName>
</protein>
<dbReference type="PANTHER" id="PTHR30537:SF26">
    <property type="entry name" value="GLYCINE CLEAVAGE SYSTEM TRANSCRIPTIONAL ACTIVATOR"/>
    <property type="match status" value="1"/>
</dbReference>
<evidence type="ECO:0000259" key="5">
    <source>
        <dbReference type="PROSITE" id="PS50931"/>
    </source>
</evidence>
<dbReference type="InterPro" id="IPR036390">
    <property type="entry name" value="WH_DNA-bd_sf"/>
</dbReference>
<dbReference type="Pfam" id="PF00126">
    <property type="entry name" value="HTH_1"/>
    <property type="match status" value="1"/>
</dbReference>
<dbReference type="SUPFAM" id="SSF53850">
    <property type="entry name" value="Periplasmic binding protein-like II"/>
    <property type="match status" value="1"/>
</dbReference>
<dbReference type="GO" id="GO:0006351">
    <property type="term" value="P:DNA-templated transcription"/>
    <property type="evidence" value="ECO:0007669"/>
    <property type="project" value="TreeGrafter"/>
</dbReference>
<dbReference type="Gene3D" id="3.40.190.10">
    <property type="entry name" value="Periplasmic binding protein-like II"/>
    <property type="match status" value="2"/>
</dbReference>
<dbReference type="InterPro" id="IPR058163">
    <property type="entry name" value="LysR-type_TF_proteobact-type"/>
</dbReference>
<dbReference type="GO" id="GO:0043565">
    <property type="term" value="F:sequence-specific DNA binding"/>
    <property type="evidence" value="ECO:0007669"/>
    <property type="project" value="TreeGrafter"/>
</dbReference>